<dbReference type="Pfam" id="PF08534">
    <property type="entry name" value="Redoxin"/>
    <property type="match status" value="1"/>
</dbReference>
<dbReference type="GO" id="GO:0008379">
    <property type="term" value="F:thioredoxin peroxidase activity"/>
    <property type="evidence" value="ECO:0007669"/>
    <property type="project" value="InterPro"/>
</dbReference>
<dbReference type="AlphaFoldDB" id="A0A0C9WZB5"/>
<dbReference type="GO" id="GO:0045454">
    <property type="term" value="P:cell redox homeostasis"/>
    <property type="evidence" value="ECO:0007669"/>
    <property type="project" value="TreeGrafter"/>
</dbReference>
<dbReference type="PANTHER" id="PTHR10430">
    <property type="entry name" value="PEROXIREDOXIN"/>
    <property type="match status" value="1"/>
</dbReference>
<reference evidence="9 10" key="1">
    <citation type="submission" date="2014-04" db="EMBL/GenBank/DDBJ databases">
        <authorList>
            <consortium name="DOE Joint Genome Institute"/>
            <person name="Kuo A."/>
            <person name="Kohler A."/>
            <person name="Nagy L.G."/>
            <person name="Floudas D."/>
            <person name="Copeland A."/>
            <person name="Barry K.W."/>
            <person name="Cichocki N."/>
            <person name="Veneault-Fourrey C."/>
            <person name="LaButti K."/>
            <person name="Lindquist E.A."/>
            <person name="Lipzen A."/>
            <person name="Lundell T."/>
            <person name="Morin E."/>
            <person name="Murat C."/>
            <person name="Sun H."/>
            <person name="Tunlid A."/>
            <person name="Henrissat B."/>
            <person name="Grigoriev I.V."/>
            <person name="Hibbett D.S."/>
            <person name="Martin F."/>
            <person name="Nordberg H.P."/>
            <person name="Cantor M.N."/>
            <person name="Hua S.X."/>
        </authorList>
    </citation>
    <scope>NUCLEOTIDE SEQUENCE [LARGE SCALE GENOMIC DNA]</scope>
    <source>
        <strain evidence="9 10">LaAM-08-1</strain>
    </source>
</reference>
<name>A0A0C9WZB5_9AGAR</name>
<sequence length="178" mass="18566">MASAIATIAHAAHSVASSLIADAQIQPGGVIPAQEIKEDAPDKTSPLVLTGKNIIIGVPGAFTTPCNAHIPAYIETYEEFKNKGVNEIYVVGVNDVFVTKAWKEKLAPQGTPIHFIADDKAAFIGSLGLIFDATPLLGGPRSKRFVIVTEGDKVLSVAVEVAPPDVTVTGAKAVLAQL</sequence>
<evidence type="ECO:0000256" key="4">
    <source>
        <dbReference type="ARBA" id="ARBA00023002"/>
    </source>
</evidence>
<protein>
    <recommendedName>
        <fullName evidence="8">Thioredoxin domain-containing protein</fullName>
    </recommendedName>
</protein>
<keyword evidence="4 7" id="KW-0560">Oxidoreductase</keyword>
<dbReference type="GO" id="GO:0005739">
    <property type="term" value="C:mitochondrion"/>
    <property type="evidence" value="ECO:0007669"/>
    <property type="project" value="TreeGrafter"/>
</dbReference>
<evidence type="ECO:0000256" key="2">
    <source>
        <dbReference type="ARBA" id="ARBA00022559"/>
    </source>
</evidence>
<dbReference type="Proteomes" id="UP000054477">
    <property type="component" value="Unassembled WGS sequence"/>
</dbReference>
<comment type="similarity">
    <text evidence="1 7">Belongs to the peroxiredoxin family. Prx5 subfamily.</text>
</comment>
<dbReference type="HOGENOM" id="CLU_072440_3_1_1"/>
<dbReference type="InterPro" id="IPR013766">
    <property type="entry name" value="Thioredoxin_domain"/>
</dbReference>
<feature type="domain" description="Thioredoxin" evidence="8">
    <location>
        <begin position="25"/>
        <end position="178"/>
    </location>
</feature>
<keyword evidence="10" id="KW-1185">Reference proteome</keyword>
<reference evidence="10" key="2">
    <citation type="submission" date="2015-01" db="EMBL/GenBank/DDBJ databases">
        <title>Evolutionary Origins and Diversification of the Mycorrhizal Mutualists.</title>
        <authorList>
            <consortium name="DOE Joint Genome Institute"/>
            <consortium name="Mycorrhizal Genomics Consortium"/>
            <person name="Kohler A."/>
            <person name="Kuo A."/>
            <person name="Nagy L.G."/>
            <person name="Floudas D."/>
            <person name="Copeland A."/>
            <person name="Barry K.W."/>
            <person name="Cichocki N."/>
            <person name="Veneault-Fourrey C."/>
            <person name="LaButti K."/>
            <person name="Lindquist E.A."/>
            <person name="Lipzen A."/>
            <person name="Lundell T."/>
            <person name="Morin E."/>
            <person name="Murat C."/>
            <person name="Riley R."/>
            <person name="Ohm R."/>
            <person name="Sun H."/>
            <person name="Tunlid A."/>
            <person name="Henrissat B."/>
            <person name="Grigoriev I.V."/>
            <person name="Hibbett D.S."/>
            <person name="Martin F."/>
        </authorList>
    </citation>
    <scope>NUCLEOTIDE SEQUENCE [LARGE SCALE GENOMIC DNA]</scope>
    <source>
        <strain evidence="10">LaAM-08-1</strain>
    </source>
</reference>
<dbReference type="PANTHER" id="PTHR10430:SF39">
    <property type="entry name" value="PEROXISOMAL MEMBRANE ASSOCIATED PROTEIN 20"/>
    <property type="match status" value="1"/>
</dbReference>
<evidence type="ECO:0000259" key="8">
    <source>
        <dbReference type="PROSITE" id="PS51352"/>
    </source>
</evidence>
<evidence type="ECO:0000256" key="6">
    <source>
        <dbReference type="PIRSR" id="PIRSR637944-1"/>
    </source>
</evidence>
<dbReference type="EMBL" id="KN838799">
    <property type="protein sequence ID" value="KIJ94318.1"/>
    <property type="molecule type" value="Genomic_DNA"/>
</dbReference>
<proteinExistence type="inferred from homology"/>
<dbReference type="GO" id="GO:0034599">
    <property type="term" value="P:cellular response to oxidative stress"/>
    <property type="evidence" value="ECO:0007669"/>
    <property type="project" value="InterPro"/>
</dbReference>
<accession>A0A0C9WZB5</accession>
<keyword evidence="5 7" id="KW-0676">Redox-active center</keyword>
<keyword evidence="2 7" id="KW-0575">Peroxidase</keyword>
<evidence type="ECO:0000256" key="7">
    <source>
        <dbReference type="RuleBase" id="RU366011"/>
    </source>
</evidence>
<dbReference type="GO" id="GO:0005777">
    <property type="term" value="C:peroxisome"/>
    <property type="evidence" value="ECO:0007669"/>
    <property type="project" value="TreeGrafter"/>
</dbReference>
<dbReference type="Gene3D" id="3.40.30.10">
    <property type="entry name" value="Glutaredoxin"/>
    <property type="match status" value="1"/>
</dbReference>
<evidence type="ECO:0000256" key="1">
    <source>
        <dbReference type="ARBA" id="ARBA00010505"/>
    </source>
</evidence>
<dbReference type="InterPro" id="IPR036249">
    <property type="entry name" value="Thioredoxin-like_sf"/>
</dbReference>
<dbReference type="InterPro" id="IPR037944">
    <property type="entry name" value="PRX5-like"/>
</dbReference>
<dbReference type="InterPro" id="IPR013740">
    <property type="entry name" value="Redoxin"/>
</dbReference>
<dbReference type="CDD" id="cd03013">
    <property type="entry name" value="PRX5_like"/>
    <property type="match status" value="1"/>
</dbReference>
<keyword evidence="3 7" id="KW-0049">Antioxidant</keyword>
<organism evidence="9 10">
    <name type="scientific">Laccaria amethystina LaAM-08-1</name>
    <dbReference type="NCBI Taxonomy" id="1095629"/>
    <lineage>
        <taxon>Eukaryota</taxon>
        <taxon>Fungi</taxon>
        <taxon>Dikarya</taxon>
        <taxon>Basidiomycota</taxon>
        <taxon>Agaricomycotina</taxon>
        <taxon>Agaricomycetes</taxon>
        <taxon>Agaricomycetidae</taxon>
        <taxon>Agaricales</taxon>
        <taxon>Agaricineae</taxon>
        <taxon>Hydnangiaceae</taxon>
        <taxon>Laccaria</taxon>
    </lineage>
</organism>
<comment type="function">
    <text evidence="7">Thiol-specific peroxidase that catalyzes the reduction of hydrogen peroxide and organic hydroperoxides to water and alcohols, respectively. Plays a role in cell protection against oxidative stress by detoxifying peroxides.</text>
</comment>
<evidence type="ECO:0000313" key="10">
    <source>
        <dbReference type="Proteomes" id="UP000054477"/>
    </source>
</evidence>
<dbReference type="GO" id="GO:0042744">
    <property type="term" value="P:hydrogen peroxide catabolic process"/>
    <property type="evidence" value="ECO:0007669"/>
    <property type="project" value="TreeGrafter"/>
</dbReference>
<dbReference type="PROSITE" id="PS51352">
    <property type="entry name" value="THIOREDOXIN_2"/>
    <property type="match status" value="1"/>
</dbReference>
<dbReference type="OrthoDB" id="1882547at2759"/>
<dbReference type="GO" id="GO:0005829">
    <property type="term" value="C:cytosol"/>
    <property type="evidence" value="ECO:0007669"/>
    <property type="project" value="TreeGrafter"/>
</dbReference>
<evidence type="ECO:0000313" key="9">
    <source>
        <dbReference type="EMBL" id="KIJ94318.1"/>
    </source>
</evidence>
<evidence type="ECO:0000256" key="5">
    <source>
        <dbReference type="ARBA" id="ARBA00023284"/>
    </source>
</evidence>
<dbReference type="SUPFAM" id="SSF52833">
    <property type="entry name" value="Thioredoxin-like"/>
    <property type="match status" value="1"/>
</dbReference>
<evidence type="ECO:0000256" key="3">
    <source>
        <dbReference type="ARBA" id="ARBA00022862"/>
    </source>
</evidence>
<feature type="active site" description="Cysteine sulfenic acid (-SOH) intermediate" evidence="6">
    <location>
        <position position="66"/>
    </location>
</feature>
<gene>
    <name evidence="9" type="ORF">K443DRAFT_683873</name>
</gene>
<dbReference type="STRING" id="1095629.A0A0C9WZB5"/>